<dbReference type="EMBL" id="FNBI01000001">
    <property type="protein sequence ID" value="SDE87757.1"/>
    <property type="molecule type" value="Genomic_DNA"/>
</dbReference>
<evidence type="ECO:0000259" key="2">
    <source>
        <dbReference type="Pfam" id="PF13449"/>
    </source>
</evidence>
<dbReference type="InterPro" id="IPR027372">
    <property type="entry name" value="Phytase-like_dom"/>
</dbReference>
<dbReference type="InterPro" id="IPR014567">
    <property type="entry name" value="UCP031900"/>
</dbReference>
<dbReference type="AlphaFoldDB" id="A0A1G7GI02"/>
<evidence type="ECO:0000313" key="3">
    <source>
        <dbReference type="EMBL" id="SDE87757.1"/>
    </source>
</evidence>
<feature type="domain" description="Phytase-like" evidence="2">
    <location>
        <begin position="91"/>
        <end position="341"/>
    </location>
</feature>
<dbReference type="Pfam" id="PF13449">
    <property type="entry name" value="Phytase-like"/>
    <property type="match status" value="1"/>
</dbReference>
<name>A0A1G7GI02_9SPHN</name>
<dbReference type="SUPFAM" id="SSF50956">
    <property type="entry name" value="Thermostable phytase (3-phytase)"/>
    <property type="match status" value="1"/>
</dbReference>
<keyword evidence="1" id="KW-0472">Membrane</keyword>
<dbReference type="Proteomes" id="UP000323502">
    <property type="component" value="Unassembled WGS sequence"/>
</dbReference>
<sequence length="357" mass="39382">MRSLSFIQDEAGGIAAQHSRYDAEVMRIFLALLLVLIVVPGWSGEERLALLNDRAQMTVTPVALDPRDPGVRRVGALTYLGGIRLNSRDPAFGGFSAMTLVGDRFTLLSDGGNVVRFRMGADWRPYGLHFSYLPAGPGTGWEKRDRDSESMAMDPATGRIWVGFERANQFWRYAPDFKAAEGRVAPAAMKRWPENGGPESLARMPDGRFVTISEEAKVPKPHWRGPEALRLHSRIGLIFAGDPLAGRARRFGYMVAPRHDVADAVALPNGDLLVLERSFALPFRFGNRIVRVAARDVAPGRVARGRLLATLAAPLIHDNFEGMAVAREGGRTILWLVSDDNQFPLQRSLLLKFALDG</sequence>
<organism evidence="3 4">
    <name type="scientific">Sphingomonas carotinifaciens</name>
    <dbReference type="NCBI Taxonomy" id="1166323"/>
    <lineage>
        <taxon>Bacteria</taxon>
        <taxon>Pseudomonadati</taxon>
        <taxon>Pseudomonadota</taxon>
        <taxon>Alphaproteobacteria</taxon>
        <taxon>Sphingomonadales</taxon>
        <taxon>Sphingomonadaceae</taxon>
        <taxon>Sphingomonas</taxon>
    </lineage>
</organism>
<keyword evidence="1" id="KW-0812">Transmembrane</keyword>
<reference evidence="3 4" key="1">
    <citation type="submission" date="2016-10" db="EMBL/GenBank/DDBJ databases">
        <authorList>
            <person name="Varghese N."/>
            <person name="Submissions S."/>
        </authorList>
    </citation>
    <scope>NUCLEOTIDE SEQUENCE [LARGE SCALE GENOMIC DNA]</scope>
    <source>
        <strain evidence="3 4">S7-754</strain>
    </source>
</reference>
<feature type="transmembrane region" description="Helical" evidence="1">
    <location>
        <begin position="25"/>
        <end position="43"/>
    </location>
</feature>
<keyword evidence="1" id="KW-1133">Transmembrane helix</keyword>
<proteinExistence type="predicted"/>
<dbReference type="PIRSF" id="PIRSF031900">
    <property type="entry name" value="UCP031900"/>
    <property type="match status" value="1"/>
</dbReference>
<gene>
    <name evidence="3" type="ORF">SAMN05216557_101892</name>
</gene>
<evidence type="ECO:0000256" key="1">
    <source>
        <dbReference type="SAM" id="Phobius"/>
    </source>
</evidence>
<keyword evidence="4" id="KW-1185">Reference proteome</keyword>
<evidence type="ECO:0000313" key="4">
    <source>
        <dbReference type="Proteomes" id="UP000323502"/>
    </source>
</evidence>
<protein>
    <recommendedName>
        <fullName evidence="2">Phytase-like domain-containing protein</fullName>
    </recommendedName>
</protein>
<accession>A0A1G7GI02</accession>